<evidence type="ECO:0000256" key="2">
    <source>
        <dbReference type="ARBA" id="ARBA00005594"/>
    </source>
</evidence>
<dbReference type="SMART" id="SM00884">
    <property type="entry name" value="Cullin_Nedd8"/>
    <property type="match status" value="1"/>
</dbReference>
<dbReference type="SUPFAM" id="SSF75632">
    <property type="entry name" value="Cullin homology domain"/>
    <property type="match status" value="1"/>
</dbReference>
<feature type="region of interest" description="Disordered" evidence="18">
    <location>
        <begin position="364"/>
        <end position="392"/>
    </location>
</feature>
<dbReference type="InterPro" id="IPR014729">
    <property type="entry name" value="Rossmann-like_a/b/a_fold"/>
</dbReference>
<evidence type="ECO:0000256" key="4">
    <source>
        <dbReference type="ARBA" id="ARBA00013160"/>
    </source>
</evidence>
<keyword evidence="6" id="KW-1017">Isopeptide bond</keyword>
<feature type="region of interest" description="Disordered" evidence="18">
    <location>
        <begin position="1181"/>
        <end position="1215"/>
    </location>
</feature>
<reference evidence="20" key="1">
    <citation type="submission" date="2022-11" db="EMBL/GenBank/DDBJ databases">
        <title>Chromosomal genome sequence assembly and mating type (MAT) locus characterization of the leprose asexual lichenized fungus Lepraria neglecta (Nyl.) Erichsen.</title>
        <authorList>
            <person name="Allen J.L."/>
            <person name="Pfeffer B."/>
        </authorList>
    </citation>
    <scope>NUCLEOTIDE SEQUENCE</scope>
    <source>
        <strain evidence="20">Allen 5258</strain>
    </source>
</reference>
<gene>
    <name evidence="20" type="ORF">OEA41_002317</name>
</gene>
<dbReference type="InterPro" id="IPR019559">
    <property type="entry name" value="Cullin_neddylation_domain"/>
</dbReference>
<evidence type="ECO:0000256" key="5">
    <source>
        <dbReference type="ARBA" id="ARBA00022490"/>
    </source>
</evidence>
<dbReference type="InterPro" id="IPR002305">
    <property type="entry name" value="aa-tRNA-synth_Ic"/>
</dbReference>
<keyword evidence="9 17" id="KW-0067">ATP-binding</keyword>
<evidence type="ECO:0000256" key="1">
    <source>
        <dbReference type="ARBA" id="ARBA00004496"/>
    </source>
</evidence>
<dbReference type="FunFam" id="1.20.1310.10:FF:000002">
    <property type="entry name" value="cullin-3 isoform X1"/>
    <property type="match status" value="1"/>
</dbReference>
<dbReference type="Gene3D" id="1.10.10.10">
    <property type="entry name" value="Winged helix-like DNA-binding domain superfamily/Winged helix DNA-binding domain"/>
    <property type="match status" value="1"/>
</dbReference>
<evidence type="ECO:0000256" key="11">
    <source>
        <dbReference type="ARBA" id="ARBA00022917"/>
    </source>
</evidence>
<dbReference type="Proteomes" id="UP001276659">
    <property type="component" value="Unassembled WGS sequence"/>
</dbReference>
<evidence type="ECO:0000256" key="17">
    <source>
        <dbReference type="RuleBase" id="RU361234"/>
    </source>
</evidence>
<dbReference type="SUPFAM" id="SSF74788">
    <property type="entry name" value="Cullin repeat-like"/>
    <property type="match status" value="1"/>
</dbReference>
<dbReference type="GO" id="GO:0005524">
    <property type="term" value="F:ATP binding"/>
    <property type="evidence" value="ECO:0007669"/>
    <property type="project" value="UniProtKB-KW"/>
</dbReference>
<evidence type="ECO:0000256" key="10">
    <source>
        <dbReference type="ARBA" id="ARBA00022843"/>
    </source>
</evidence>
<dbReference type="InterPro" id="IPR016159">
    <property type="entry name" value="Cullin_repeat-like_dom_sf"/>
</dbReference>
<organism evidence="20 21">
    <name type="scientific">Lepraria neglecta</name>
    <dbReference type="NCBI Taxonomy" id="209136"/>
    <lineage>
        <taxon>Eukaryota</taxon>
        <taxon>Fungi</taxon>
        <taxon>Dikarya</taxon>
        <taxon>Ascomycota</taxon>
        <taxon>Pezizomycotina</taxon>
        <taxon>Lecanoromycetes</taxon>
        <taxon>OSLEUM clade</taxon>
        <taxon>Lecanoromycetidae</taxon>
        <taxon>Lecanorales</taxon>
        <taxon>Lecanorineae</taxon>
        <taxon>Stereocaulaceae</taxon>
        <taxon>Lepraria</taxon>
    </lineage>
</organism>
<keyword evidence="7 17" id="KW-0436">Ligase</keyword>
<accession>A0AAD9ZBB7</accession>
<sequence>MLAGRGRNKIRPPRRGLGTNDNVDFDSMWAELASSLRDIHNKNASQLSFEALYRNAYKLVLKKRGDILYEHVKDFEEEWLANEVQPRILEVLSPSLLLASTGGSTITTANEKRAAGEKLLRALKQAWEDHNLCMNMTTDVLMYMDRIYCKDFRKPSIFTASMGQFRDYVLRTPLQPGPDHQISIAQVLNAVILDQVRMDREGDIIDKSLLKSCVYMLEGLYETEEEEEHLKLYLTSFEPEFLRASEEFYRHEGSALLLDADAGTFCKHAKKRVSEEEDRCRSTLSPLTLGKIKLVVETELIKNHLREVIALEGSGVKYMIDNDRTSELEMMYDLSARVDPKKEELKKAVQARIVEQGNDANNATIAATQAPPRPLAPKGDRADGEEKAPEKPVNLQTTAAINWVDAVLRLKDKYDTFFTQAFQSDQGLQTAFTRSFTDFINAFERSSEYLSLFFDENMKKGIKGKTENEVDELLDKGITLLRYIQDKDMFERYYKKHLSRRLLMKRSISMDAERQMISKMKMEVGNTFTQRIEAMFKDMTVSDDYTTQYKRHVAQLGDPDPKRAEIEVNVLTSTMWPLDTMAPSYSEGENRPKCIFPSQIERIKEGFEKFYLDKHSGRQLTWQANMGTADIRAYFPEMKGAKKTRELNVSTYAMVILLLFNDLPPGHSMTCEEVQAQTNIPFNELTRNLQSLAVANKTRVLVKEPMSKDIKPTDKFYFNEHFYSQFQRVKIGVITTGNKVEDSAERSETEKKNNDTRGGVIEAAVVRIMKQRKKLTHQKLIAEVIQQLTARFMPDVNMVKKRIESLIEREYLERIEEKEPPAYRFPKMAETLSADEKIALIKEQLQEVLKPEIIEDVIKKQDRPLVVYWGTATTGRPHCGYFVPMVKIAHFLKAGCKVKILVADIHGFLDNLKAPIELVQFRAEYYKFVITALLKSVNVPVERLEFVLGSSYQLSAKYTMDLFRLSSVVTEHDAKKAGAEVVKQVENATLSGLIYPLMQALDEEHLGVDAQFGGVDQRKIFTLAAEQLPKINYKERAHLMNPMVPGLMGGKMSSSDPDSKLDVLETADGVRKKLKKAHAAPKEVEGNGIISFVEYVLLPVSALKSGGQGNFVVERKEGEPLIYTDIATLKKDYEADILMPQMLKPAATNALIELLQPIQEEYLHTQEWIDIDKKAYPPPEVKKKEKKVKDRGSRFPGAVKEVEAKPDGHVEGKTKDQVNLATGAEEAMKNLDVTTDGTAKSC</sequence>
<comment type="similarity">
    <text evidence="3 15 16">Belongs to the cullin family.</text>
</comment>
<evidence type="ECO:0000256" key="9">
    <source>
        <dbReference type="ARBA" id="ARBA00022840"/>
    </source>
</evidence>
<dbReference type="PRINTS" id="PR01040">
    <property type="entry name" value="TRNASYNTHTYR"/>
</dbReference>
<keyword evidence="12 17" id="KW-0030">Aminoacyl-tRNA synthetase</keyword>
<feature type="compositionally biased region" description="Basic and acidic residues" evidence="18">
    <location>
        <begin position="1200"/>
        <end position="1215"/>
    </location>
</feature>
<feature type="compositionally biased region" description="Basic and acidic residues" evidence="18">
    <location>
        <begin position="378"/>
        <end position="390"/>
    </location>
</feature>
<dbReference type="InterPro" id="IPR045093">
    <property type="entry name" value="Cullin"/>
</dbReference>
<dbReference type="AlphaFoldDB" id="A0AAD9ZBB7"/>
<dbReference type="FunFam" id="1.20.1310.10:FF:000061">
    <property type="entry name" value="Related to cullulin 3"/>
    <property type="match status" value="1"/>
</dbReference>
<evidence type="ECO:0000256" key="16">
    <source>
        <dbReference type="RuleBase" id="RU003829"/>
    </source>
</evidence>
<evidence type="ECO:0000256" key="12">
    <source>
        <dbReference type="ARBA" id="ARBA00023146"/>
    </source>
</evidence>
<dbReference type="SUPFAM" id="SSF46785">
    <property type="entry name" value="Winged helix' DNA-binding domain"/>
    <property type="match status" value="1"/>
</dbReference>
<comment type="caution">
    <text evidence="20">The sequence shown here is derived from an EMBL/GenBank/DDBJ whole genome shotgun (WGS) entry which is preliminary data.</text>
</comment>
<dbReference type="Pfam" id="PF00579">
    <property type="entry name" value="tRNA-synt_1b"/>
    <property type="match status" value="1"/>
</dbReference>
<evidence type="ECO:0000256" key="3">
    <source>
        <dbReference type="ARBA" id="ARBA00006019"/>
    </source>
</evidence>
<keyword evidence="21" id="KW-1185">Reference proteome</keyword>
<dbReference type="Pfam" id="PF00888">
    <property type="entry name" value="Cullin"/>
    <property type="match status" value="1"/>
</dbReference>
<comment type="catalytic activity">
    <reaction evidence="14 17">
        <text>tRNA(Tyr) + L-tyrosine + ATP = L-tyrosyl-tRNA(Tyr) + AMP + diphosphate + H(+)</text>
        <dbReference type="Rhea" id="RHEA:10220"/>
        <dbReference type="Rhea" id="RHEA-COMP:9706"/>
        <dbReference type="Rhea" id="RHEA-COMP:9707"/>
        <dbReference type="ChEBI" id="CHEBI:15378"/>
        <dbReference type="ChEBI" id="CHEBI:30616"/>
        <dbReference type="ChEBI" id="CHEBI:33019"/>
        <dbReference type="ChEBI" id="CHEBI:58315"/>
        <dbReference type="ChEBI" id="CHEBI:78442"/>
        <dbReference type="ChEBI" id="CHEBI:78536"/>
        <dbReference type="ChEBI" id="CHEBI:456215"/>
        <dbReference type="EC" id="6.1.1.1"/>
    </reaction>
</comment>
<dbReference type="InterPro" id="IPR036317">
    <property type="entry name" value="Cullin_homology_sf"/>
</dbReference>
<dbReference type="InterPro" id="IPR016158">
    <property type="entry name" value="Cullin_homology"/>
</dbReference>
<name>A0AAD9ZBB7_9LECA</name>
<feature type="compositionally biased region" description="Basic and acidic residues" evidence="18">
    <location>
        <begin position="1181"/>
        <end position="1193"/>
    </location>
</feature>
<dbReference type="SMART" id="SM00182">
    <property type="entry name" value="CULLIN"/>
    <property type="match status" value="1"/>
</dbReference>
<dbReference type="InterPro" id="IPR002307">
    <property type="entry name" value="Tyr-tRNA-ligase"/>
</dbReference>
<protein>
    <recommendedName>
        <fullName evidence="4 17">Tyrosine--tRNA ligase</fullName>
        <ecNumber evidence="4 17">6.1.1.1</ecNumber>
    </recommendedName>
    <alternativeName>
        <fullName evidence="13 17">Tyrosyl-tRNA synthetase</fullName>
    </alternativeName>
</protein>
<dbReference type="FunFam" id="3.30.230.130:FF:000011">
    <property type="entry name" value="SCF ubiquitin ligase subunit CulC, putative"/>
    <property type="match status" value="1"/>
</dbReference>
<evidence type="ECO:0000256" key="18">
    <source>
        <dbReference type="SAM" id="MobiDB-lite"/>
    </source>
</evidence>
<dbReference type="FunFam" id="1.10.10.10:FF:000014">
    <property type="entry name" value="Cullin 1"/>
    <property type="match status" value="1"/>
</dbReference>
<dbReference type="PROSITE" id="PS50069">
    <property type="entry name" value="CULLIN_2"/>
    <property type="match status" value="1"/>
</dbReference>
<dbReference type="FunFam" id="1.20.1310.10:FF:000001">
    <property type="entry name" value="Cullin 3"/>
    <property type="match status" value="1"/>
</dbReference>
<comment type="subcellular location">
    <subcellularLocation>
        <location evidence="1">Cytoplasm</location>
    </subcellularLocation>
</comment>
<dbReference type="EC" id="6.1.1.1" evidence="4 17"/>
<dbReference type="NCBIfam" id="TIGR00234">
    <property type="entry name" value="tyrS"/>
    <property type="match status" value="1"/>
</dbReference>
<dbReference type="Pfam" id="PF26557">
    <property type="entry name" value="Cullin_AB"/>
    <property type="match status" value="1"/>
</dbReference>
<dbReference type="Gene3D" id="1.10.240.10">
    <property type="entry name" value="Tyrosyl-Transfer RNA Synthetase"/>
    <property type="match status" value="1"/>
</dbReference>
<dbReference type="InterPro" id="IPR036390">
    <property type="entry name" value="WH_DNA-bd_sf"/>
</dbReference>
<dbReference type="GO" id="GO:0004831">
    <property type="term" value="F:tyrosine-tRNA ligase activity"/>
    <property type="evidence" value="ECO:0007669"/>
    <property type="project" value="UniProtKB-EC"/>
</dbReference>
<dbReference type="EMBL" id="JASNWA010000006">
    <property type="protein sequence ID" value="KAK3175071.1"/>
    <property type="molecule type" value="Genomic_DNA"/>
</dbReference>
<evidence type="ECO:0000256" key="8">
    <source>
        <dbReference type="ARBA" id="ARBA00022741"/>
    </source>
</evidence>
<evidence type="ECO:0000259" key="19">
    <source>
        <dbReference type="PROSITE" id="PS50069"/>
    </source>
</evidence>
<feature type="domain" description="Cullin family profile" evidence="19">
    <location>
        <begin position="445"/>
        <end position="693"/>
    </location>
</feature>
<dbReference type="InterPro" id="IPR036388">
    <property type="entry name" value="WH-like_DNA-bd_sf"/>
</dbReference>
<dbReference type="Gene3D" id="3.40.50.620">
    <property type="entry name" value="HUPs"/>
    <property type="match status" value="1"/>
</dbReference>
<evidence type="ECO:0000256" key="14">
    <source>
        <dbReference type="ARBA" id="ARBA00048248"/>
    </source>
</evidence>
<dbReference type="InterPro" id="IPR001373">
    <property type="entry name" value="Cullin_N"/>
</dbReference>
<dbReference type="GO" id="GO:0031625">
    <property type="term" value="F:ubiquitin protein ligase binding"/>
    <property type="evidence" value="ECO:0007669"/>
    <property type="project" value="InterPro"/>
</dbReference>
<dbReference type="GO" id="GO:0006511">
    <property type="term" value="P:ubiquitin-dependent protein catabolic process"/>
    <property type="evidence" value="ECO:0007669"/>
    <property type="project" value="InterPro"/>
</dbReference>
<dbReference type="InterPro" id="IPR059120">
    <property type="entry name" value="Cullin-like_AB"/>
</dbReference>
<dbReference type="CDD" id="cd00805">
    <property type="entry name" value="TyrRS_core"/>
    <property type="match status" value="1"/>
</dbReference>
<keyword evidence="5" id="KW-0963">Cytoplasm</keyword>
<keyword evidence="10" id="KW-0832">Ubl conjugation</keyword>
<evidence type="ECO:0000313" key="20">
    <source>
        <dbReference type="EMBL" id="KAK3175071.1"/>
    </source>
</evidence>
<dbReference type="SUPFAM" id="SSF52374">
    <property type="entry name" value="Nucleotidylyl transferase"/>
    <property type="match status" value="1"/>
</dbReference>
<keyword evidence="8 17" id="KW-0547">Nucleotide-binding</keyword>
<evidence type="ECO:0000256" key="7">
    <source>
        <dbReference type="ARBA" id="ARBA00022598"/>
    </source>
</evidence>
<keyword evidence="11 17" id="KW-0648">Protein biosynthesis</keyword>
<evidence type="ECO:0000256" key="6">
    <source>
        <dbReference type="ARBA" id="ARBA00022499"/>
    </source>
</evidence>
<dbReference type="GO" id="GO:0005737">
    <property type="term" value="C:cytoplasm"/>
    <property type="evidence" value="ECO:0007669"/>
    <property type="project" value="UniProtKB-SubCell"/>
</dbReference>
<dbReference type="Gene3D" id="1.20.1310.10">
    <property type="entry name" value="Cullin Repeats"/>
    <property type="match status" value="4"/>
</dbReference>
<evidence type="ECO:0000256" key="13">
    <source>
        <dbReference type="ARBA" id="ARBA00033323"/>
    </source>
</evidence>
<dbReference type="NCBIfam" id="NF006330">
    <property type="entry name" value="PRK08560.1"/>
    <property type="match status" value="1"/>
</dbReference>
<dbReference type="Pfam" id="PF10557">
    <property type="entry name" value="Cullin_Nedd8"/>
    <property type="match status" value="1"/>
</dbReference>
<comment type="similarity">
    <text evidence="2 17">Belongs to the class-I aminoacyl-tRNA synthetase family.</text>
</comment>
<dbReference type="Gene3D" id="3.30.230.130">
    <property type="entry name" value="Cullin, Chain C, Domain 2"/>
    <property type="match status" value="1"/>
</dbReference>
<dbReference type="FunFam" id="3.40.50.620:FF:000040">
    <property type="entry name" value="Tyrosine--tRNA ligase"/>
    <property type="match status" value="1"/>
</dbReference>
<dbReference type="PANTHER" id="PTHR11932">
    <property type="entry name" value="CULLIN"/>
    <property type="match status" value="1"/>
</dbReference>
<evidence type="ECO:0000256" key="15">
    <source>
        <dbReference type="PROSITE-ProRule" id="PRU00330"/>
    </source>
</evidence>
<proteinExistence type="inferred from homology"/>
<evidence type="ECO:0000313" key="21">
    <source>
        <dbReference type="Proteomes" id="UP001276659"/>
    </source>
</evidence>
<dbReference type="GO" id="GO:0006437">
    <property type="term" value="P:tyrosyl-tRNA aminoacylation"/>
    <property type="evidence" value="ECO:0007669"/>
    <property type="project" value="InterPro"/>
</dbReference>
<dbReference type="FunFam" id="1.20.1310.10:FF:000036">
    <property type="entry name" value="SCF ubiquitin ligase subunit CulC, putative"/>
    <property type="match status" value="1"/>
</dbReference>